<dbReference type="EMBL" id="JH669666">
    <property type="protein sequence ID" value="KAG6465694.1"/>
    <property type="molecule type" value="Genomic_DNA"/>
</dbReference>
<sequence length="154" mass="16699">MASTIHWIATTSDDASHLAPIAVVGGEEIYCNNKQALWVIRAKYECDLIPGELNSQCHTAYVPSDGVAHAVKDIEVCCAPRDKIQWITAGNGEVPPLAVPGGKTASGETLYIGRAKEKNFLIPGKIQPSLGHLYVTFKGKEIAKKYYEVLCTVN</sequence>
<dbReference type="Proteomes" id="UP000791440">
    <property type="component" value="Unassembled WGS sequence"/>
</dbReference>
<dbReference type="SMART" id="SM00696">
    <property type="entry name" value="DM9"/>
    <property type="match status" value="1"/>
</dbReference>
<dbReference type="PANTHER" id="PTHR31649">
    <property type="entry name" value="AGAP009604-PA"/>
    <property type="match status" value="1"/>
</dbReference>
<gene>
    <name evidence="1" type="ORF">O3G_MSEX015325</name>
</gene>
<name>A0A922D1C1_MANSE</name>
<dbReference type="PANTHER" id="PTHR31649:SF1">
    <property type="entry name" value="FARNESOIC ACID O-METHYL TRANSFERASE DOMAIN-CONTAINING PROTEIN"/>
    <property type="match status" value="1"/>
</dbReference>
<proteinExistence type="predicted"/>
<dbReference type="AlphaFoldDB" id="A0A922D1C1"/>
<keyword evidence="2" id="KW-1185">Reference proteome</keyword>
<accession>A0A922D1C1</accession>
<dbReference type="InterPro" id="IPR006616">
    <property type="entry name" value="DM9_repeat"/>
</dbReference>
<protein>
    <submittedName>
        <fullName evidence="1">Uncharacterized protein</fullName>
    </submittedName>
</protein>
<evidence type="ECO:0000313" key="2">
    <source>
        <dbReference type="Proteomes" id="UP000791440"/>
    </source>
</evidence>
<evidence type="ECO:0000313" key="1">
    <source>
        <dbReference type="EMBL" id="KAG6465694.1"/>
    </source>
</evidence>
<reference evidence="1" key="1">
    <citation type="journal article" date="2016" name="Insect Biochem. Mol. Biol.">
        <title>Multifaceted biological insights from a draft genome sequence of the tobacco hornworm moth, Manduca sexta.</title>
        <authorList>
            <person name="Kanost M.R."/>
            <person name="Arrese E.L."/>
            <person name="Cao X."/>
            <person name="Chen Y.R."/>
            <person name="Chellapilla S."/>
            <person name="Goldsmith M.R."/>
            <person name="Grosse-Wilde E."/>
            <person name="Heckel D.G."/>
            <person name="Herndon N."/>
            <person name="Jiang H."/>
            <person name="Papanicolaou A."/>
            <person name="Qu J."/>
            <person name="Soulages J.L."/>
            <person name="Vogel H."/>
            <person name="Walters J."/>
            <person name="Waterhouse R.M."/>
            <person name="Ahn S.J."/>
            <person name="Almeida F.C."/>
            <person name="An C."/>
            <person name="Aqrawi P."/>
            <person name="Bretschneider A."/>
            <person name="Bryant W.B."/>
            <person name="Bucks S."/>
            <person name="Chao H."/>
            <person name="Chevignon G."/>
            <person name="Christen J.M."/>
            <person name="Clarke D.F."/>
            <person name="Dittmer N.T."/>
            <person name="Ferguson L.C.F."/>
            <person name="Garavelou S."/>
            <person name="Gordon K.H.J."/>
            <person name="Gunaratna R.T."/>
            <person name="Han Y."/>
            <person name="Hauser F."/>
            <person name="He Y."/>
            <person name="Heidel-Fischer H."/>
            <person name="Hirsh A."/>
            <person name="Hu Y."/>
            <person name="Jiang H."/>
            <person name="Kalra D."/>
            <person name="Klinner C."/>
            <person name="Konig C."/>
            <person name="Kovar C."/>
            <person name="Kroll A.R."/>
            <person name="Kuwar S.S."/>
            <person name="Lee S.L."/>
            <person name="Lehman R."/>
            <person name="Li K."/>
            <person name="Li Z."/>
            <person name="Liang H."/>
            <person name="Lovelace S."/>
            <person name="Lu Z."/>
            <person name="Mansfield J.H."/>
            <person name="McCulloch K.J."/>
            <person name="Mathew T."/>
            <person name="Morton B."/>
            <person name="Muzny D.M."/>
            <person name="Neunemann D."/>
            <person name="Ongeri F."/>
            <person name="Pauchet Y."/>
            <person name="Pu L.L."/>
            <person name="Pyrousis I."/>
            <person name="Rao X.J."/>
            <person name="Redding A."/>
            <person name="Roesel C."/>
            <person name="Sanchez-Gracia A."/>
            <person name="Schaack S."/>
            <person name="Shukla A."/>
            <person name="Tetreau G."/>
            <person name="Wang Y."/>
            <person name="Xiong G.H."/>
            <person name="Traut W."/>
            <person name="Walsh T.K."/>
            <person name="Worley K.C."/>
            <person name="Wu D."/>
            <person name="Wu W."/>
            <person name="Wu Y.Q."/>
            <person name="Zhang X."/>
            <person name="Zou Z."/>
            <person name="Zucker H."/>
            <person name="Briscoe A.D."/>
            <person name="Burmester T."/>
            <person name="Clem R.J."/>
            <person name="Feyereisen R."/>
            <person name="Grimmelikhuijzen C.J.P."/>
            <person name="Hamodrakas S.J."/>
            <person name="Hansson B.S."/>
            <person name="Huguet E."/>
            <person name="Jermiin L.S."/>
            <person name="Lan Q."/>
            <person name="Lehman H.K."/>
            <person name="Lorenzen M."/>
            <person name="Merzendorfer H."/>
            <person name="Michalopoulos I."/>
            <person name="Morton D.B."/>
            <person name="Muthukrishnan S."/>
            <person name="Oakeshott J.G."/>
            <person name="Palmer W."/>
            <person name="Park Y."/>
            <person name="Passarelli A.L."/>
            <person name="Rozas J."/>
            <person name="Schwartz L.M."/>
            <person name="Smith W."/>
            <person name="Southgate A."/>
            <person name="Vilcinskas A."/>
            <person name="Vogt R."/>
            <person name="Wang P."/>
            <person name="Werren J."/>
            <person name="Yu X.Q."/>
            <person name="Zhou J.J."/>
            <person name="Brown S.J."/>
            <person name="Scherer S.E."/>
            <person name="Richards S."/>
            <person name="Blissard G.W."/>
        </authorList>
    </citation>
    <scope>NUCLEOTIDE SEQUENCE</scope>
</reference>
<organism evidence="1 2">
    <name type="scientific">Manduca sexta</name>
    <name type="common">Tobacco hawkmoth</name>
    <name type="synonym">Tobacco hornworm</name>
    <dbReference type="NCBI Taxonomy" id="7130"/>
    <lineage>
        <taxon>Eukaryota</taxon>
        <taxon>Metazoa</taxon>
        <taxon>Ecdysozoa</taxon>
        <taxon>Arthropoda</taxon>
        <taxon>Hexapoda</taxon>
        <taxon>Insecta</taxon>
        <taxon>Pterygota</taxon>
        <taxon>Neoptera</taxon>
        <taxon>Endopterygota</taxon>
        <taxon>Lepidoptera</taxon>
        <taxon>Glossata</taxon>
        <taxon>Ditrysia</taxon>
        <taxon>Bombycoidea</taxon>
        <taxon>Sphingidae</taxon>
        <taxon>Sphinginae</taxon>
        <taxon>Sphingini</taxon>
        <taxon>Manduca</taxon>
    </lineage>
</organism>
<dbReference type="Pfam" id="PF11901">
    <property type="entry name" value="DM9"/>
    <property type="match status" value="1"/>
</dbReference>
<comment type="caution">
    <text evidence="1">The sequence shown here is derived from an EMBL/GenBank/DDBJ whole genome shotgun (WGS) entry which is preliminary data.</text>
</comment>
<reference evidence="1" key="2">
    <citation type="submission" date="2020-12" db="EMBL/GenBank/DDBJ databases">
        <authorList>
            <person name="Kanost M."/>
        </authorList>
    </citation>
    <scope>NUCLEOTIDE SEQUENCE</scope>
</reference>